<evidence type="ECO:0000256" key="1">
    <source>
        <dbReference type="SAM" id="Phobius"/>
    </source>
</evidence>
<feature type="transmembrane region" description="Helical" evidence="1">
    <location>
        <begin position="209"/>
        <end position="231"/>
    </location>
</feature>
<evidence type="ECO:0000313" key="2">
    <source>
        <dbReference type="EMBL" id="ETW36350.1"/>
    </source>
</evidence>
<reference evidence="2 3" key="1">
    <citation type="submission" date="2013-02" db="EMBL/GenBank/DDBJ databases">
        <title>The Genome Annotation of Plasmodium falciparum Tanzania (2000708).</title>
        <authorList>
            <consortium name="The Broad Institute Genome Sequencing Platform"/>
            <consortium name="The Broad Institute Genome Sequencing Center for Infectious Disease"/>
            <person name="Neafsey D."/>
            <person name="Hoffman S."/>
            <person name="Volkman S."/>
            <person name="Rosenthal P."/>
            <person name="Walker B."/>
            <person name="Young S.K."/>
            <person name="Zeng Q."/>
            <person name="Gargeya S."/>
            <person name="Fitzgerald M."/>
            <person name="Haas B."/>
            <person name="Abouelleil A."/>
            <person name="Allen A.W."/>
            <person name="Alvarado L."/>
            <person name="Arachchi H.M."/>
            <person name="Berlin A.M."/>
            <person name="Chapman S.B."/>
            <person name="Gainer-Dewar J."/>
            <person name="Goldberg J."/>
            <person name="Griggs A."/>
            <person name="Gujja S."/>
            <person name="Hansen M."/>
            <person name="Howarth C."/>
            <person name="Imamovic A."/>
            <person name="Ireland A."/>
            <person name="Larimer J."/>
            <person name="McCowan C."/>
            <person name="Murphy C."/>
            <person name="Pearson M."/>
            <person name="Poon T.W."/>
            <person name="Priest M."/>
            <person name="Roberts A."/>
            <person name="Saif S."/>
            <person name="Shea T."/>
            <person name="Sisk P."/>
            <person name="Sykes S."/>
            <person name="Wortman J."/>
            <person name="Nusbaum C."/>
            <person name="Birren B."/>
        </authorList>
    </citation>
    <scope>NUCLEOTIDE SEQUENCE [LARGE SCALE GENOMIC DNA]</scope>
    <source>
        <strain evidence="3">Tanzania (2000708)</strain>
    </source>
</reference>
<dbReference type="eggNOG" id="ENOG502QXYZ">
    <property type="taxonomic scope" value="Eukaryota"/>
</dbReference>
<reference evidence="2 3" key="2">
    <citation type="submission" date="2013-02" db="EMBL/GenBank/DDBJ databases">
        <title>The Genome Sequence of Plasmodium falciparum Tanzania (2000708).</title>
        <authorList>
            <consortium name="The Broad Institute Genome Sequencing Platform"/>
            <consortium name="The Broad Institute Genome Sequencing Center for Infectious Disease"/>
            <person name="Neafsey D."/>
            <person name="Cheeseman I."/>
            <person name="Volkman S."/>
            <person name="Adams J."/>
            <person name="Walker B."/>
            <person name="Young S.K."/>
            <person name="Zeng Q."/>
            <person name="Gargeya S."/>
            <person name="Fitzgerald M."/>
            <person name="Haas B."/>
            <person name="Abouelleil A."/>
            <person name="Alvarado L."/>
            <person name="Arachchi H.M."/>
            <person name="Berlin A.M."/>
            <person name="Chapman S.B."/>
            <person name="Dewar J."/>
            <person name="Goldberg J."/>
            <person name="Griggs A."/>
            <person name="Gujja S."/>
            <person name="Hansen M."/>
            <person name="Howarth C."/>
            <person name="Imamovic A."/>
            <person name="Larimer J."/>
            <person name="McCowan C."/>
            <person name="Murphy C."/>
            <person name="Neiman D."/>
            <person name="Pearson M."/>
            <person name="Priest M."/>
            <person name="Roberts A."/>
            <person name="Saif S."/>
            <person name="Shea T."/>
            <person name="Sisk P."/>
            <person name="Sykes S."/>
            <person name="Wortman J."/>
            <person name="Nusbaum C."/>
            <person name="Birren B."/>
        </authorList>
    </citation>
    <scope>NUCLEOTIDE SEQUENCE [LARGE SCALE GENOMIC DNA]</scope>
    <source>
        <strain evidence="3">Tanzania (2000708)</strain>
    </source>
</reference>
<gene>
    <name evidence="2" type="ORF">PFTANZ_02902</name>
</gene>
<dbReference type="OrthoDB" id="378632at2759"/>
<organism evidence="2 3">
    <name type="scientific">Plasmodium falciparum Tanzania</name>
    <name type="common">2000708</name>
    <dbReference type="NCBI Taxonomy" id="1036725"/>
    <lineage>
        <taxon>Eukaryota</taxon>
        <taxon>Sar</taxon>
        <taxon>Alveolata</taxon>
        <taxon>Apicomplexa</taxon>
        <taxon>Aconoidasida</taxon>
        <taxon>Haemosporida</taxon>
        <taxon>Plasmodiidae</taxon>
        <taxon>Plasmodium</taxon>
        <taxon>Plasmodium (Laverania)</taxon>
    </lineage>
</organism>
<name>A0A024W760_PLAFA</name>
<feature type="transmembrane region" description="Helical" evidence="1">
    <location>
        <begin position="54"/>
        <end position="74"/>
    </location>
</feature>
<protein>
    <submittedName>
        <fullName evidence="2">Uncharacterized protein</fullName>
    </submittedName>
</protein>
<dbReference type="Proteomes" id="UP000030708">
    <property type="component" value="Unassembled WGS sequence"/>
</dbReference>
<keyword evidence="1" id="KW-0472">Membrane</keyword>
<accession>A0A024W760</accession>
<keyword evidence="1" id="KW-1133">Transmembrane helix</keyword>
<dbReference type="EMBL" id="KI926416">
    <property type="protein sequence ID" value="ETW36350.1"/>
    <property type="molecule type" value="Genomic_DNA"/>
</dbReference>
<feature type="transmembrane region" description="Helical" evidence="1">
    <location>
        <begin position="6"/>
        <end position="33"/>
    </location>
</feature>
<proteinExistence type="predicted"/>
<sequence length="257" mass="30008">MVIFIAILDLIIVLAIYFLFFYFIVMENNICVYDCKDHSLKKMKKKKKKKMRNIYKLLIVLSICIIYYFNLNFFSVSAKNINKEKINPHGIITSSVPNDNINIIEANEKEHNRNYTTEELLNNNEEIKNEELSHSSDDKEYDKDIYKEKFLGDDFVSNVELIKNSKFIINAVNFLIKGYKQSYTTGEKEHTSLRNGNDNPNAAEIKKLIIIKLLKCIGVLILCYIAIRLVFSFFKKVINLIFTIIFKIFKFCCCGGK</sequence>
<evidence type="ECO:0000313" key="3">
    <source>
        <dbReference type="Proteomes" id="UP000030708"/>
    </source>
</evidence>
<keyword evidence="1" id="KW-0812">Transmembrane</keyword>
<dbReference type="AlphaFoldDB" id="A0A024W760"/>